<evidence type="ECO:0000256" key="1">
    <source>
        <dbReference type="ARBA" id="ARBA00010556"/>
    </source>
</evidence>
<dbReference type="InterPro" id="IPR001599">
    <property type="entry name" value="Macroglobln_a2"/>
</dbReference>
<dbReference type="Pfam" id="PF01835">
    <property type="entry name" value="MG2"/>
    <property type="match status" value="1"/>
</dbReference>
<dbReference type="Pfam" id="PF00207">
    <property type="entry name" value="A2M"/>
    <property type="match status" value="1"/>
</dbReference>
<keyword evidence="3" id="KW-0732">Signal</keyword>
<comment type="caution">
    <text evidence="6">The sequence shown here is derived from an EMBL/GenBank/DDBJ whole genome shotgun (WGS) entry which is preliminary data.</text>
</comment>
<feature type="region of interest" description="Disordered" evidence="2">
    <location>
        <begin position="398"/>
        <end position="417"/>
    </location>
</feature>
<dbReference type="InterPro" id="IPR041246">
    <property type="entry name" value="Bact_MG10"/>
</dbReference>
<comment type="similarity">
    <text evidence="1">Belongs to the protease inhibitor I39 (alpha-2-macroglobulin) family. Bacterial alpha-2-macroglobulin subfamily.</text>
</comment>
<accession>A0A0F3GZC2</accession>
<keyword evidence="7" id="KW-1185">Reference proteome</keyword>
<dbReference type="SMART" id="SM01359">
    <property type="entry name" value="A2M_N_2"/>
    <property type="match status" value="1"/>
</dbReference>
<dbReference type="Pfam" id="PF07703">
    <property type="entry name" value="A2M_BRD"/>
    <property type="match status" value="1"/>
</dbReference>
<evidence type="ECO:0000259" key="4">
    <source>
        <dbReference type="SMART" id="SM01359"/>
    </source>
</evidence>
<dbReference type="InterPro" id="IPR021868">
    <property type="entry name" value="Alpha_2_Macroglob_MG3"/>
</dbReference>
<dbReference type="SMART" id="SM01360">
    <property type="entry name" value="A2M"/>
    <property type="match status" value="1"/>
</dbReference>
<organism evidence="6 7">
    <name type="scientific">Candidatus Magnetobacterium bavaricum</name>
    <dbReference type="NCBI Taxonomy" id="29290"/>
    <lineage>
        <taxon>Bacteria</taxon>
        <taxon>Pseudomonadati</taxon>
        <taxon>Nitrospirota</taxon>
        <taxon>Thermodesulfovibrionia</taxon>
        <taxon>Thermodesulfovibrionales</taxon>
        <taxon>Candidatus Magnetobacteriaceae</taxon>
        <taxon>Candidatus Magnetobacterium</taxon>
    </lineage>
</organism>
<feature type="chain" id="PRO_5002461140" evidence="3">
    <location>
        <begin position="22"/>
        <end position="1885"/>
    </location>
</feature>
<dbReference type="PANTHER" id="PTHR40094">
    <property type="entry name" value="ALPHA-2-MACROGLOBULIN HOMOLOG"/>
    <property type="match status" value="1"/>
</dbReference>
<dbReference type="InterPro" id="IPR051802">
    <property type="entry name" value="YfhM-like"/>
</dbReference>
<dbReference type="InterPro" id="IPR002890">
    <property type="entry name" value="MG2"/>
</dbReference>
<feature type="compositionally biased region" description="Polar residues" evidence="2">
    <location>
        <begin position="401"/>
        <end position="417"/>
    </location>
</feature>
<feature type="domain" description="Alpha-2-macroglobulin bait region" evidence="4">
    <location>
        <begin position="1052"/>
        <end position="1211"/>
    </location>
</feature>
<dbReference type="EMBL" id="LACI01000766">
    <property type="protein sequence ID" value="KJU86043.1"/>
    <property type="molecule type" value="Genomic_DNA"/>
</dbReference>
<dbReference type="PANTHER" id="PTHR40094:SF1">
    <property type="entry name" value="UBIQUITIN DOMAIN-CONTAINING PROTEIN"/>
    <property type="match status" value="1"/>
</dbReference>
<feature type="region of interest" description="Disordered" evidence="2">
    <location>
        <begin position="839"/>
        <end position="865"/>
    </location>
</feature>
<evidence type="ECO:0000313" key="6">
    <source>
        <dbReference type="EMBL" id="KJU86043.1"/>
    </source>
</evidence>
<dbReference type="Pfam" id="PF11974">
    <property type="entry name" value="bMG3"/>
    <property type="match status" value="1"/>
</dbReference>
<gene>
    <name evidence="6" type="ORF">MBAV_001763</name>
</gene>
<dbReference type="Pfam" id="PF17973">
    <property type="entry name" value="bMG10"/>
    <property type="match status" value="1"/>
</dbReference>
<protein>
    <submittedName>
        <fullName evidence="6">Alpha-2-macroglobulin family</fullName>
    </submittedName>
</protein>
<evidence type="ECO:0000256" key="3">
    <source>
        <dbReference type="SAM" id="SignalP"/>
    </source>
</evidence>
<reference evidence="6 7" key="1">
    <citation type="submission" date="2015-02" db="EMBL/GenBank/DDBJ databases">
        <title>Single-cell genomics of uncultivated deep-branching MTB reveals a conserved set of magnetosome genes.</title>
        <authorList>
            <person name="Kolinko S."/>
            <person name="Richter M."/>
            <person name="Glockner F.O."/>
            <person name="Brachmann A."/>
            <person name="Schuler D."/>
        </authorList>
    </citation>
    <scope>NUCLEOTIDE SEQUENCE [LARGE SCALE GENOMIC DNA]</scope>
    <source>
        <strain evidence="6">TM-1</strain>
    </source>
</reference>
<evidence type="ECO:0000259" key="5">
    <source>
        <dbReference type="SMART" id="SM01360"/>
    </source>
</evidence>
<feature type="signal peptide" evidence="3">
    <location>
        <begin position="1"/>
        <end position="21"/>
    </location>
</feature>
<name>A0A0F3GZC2_9BACT</name>
<proteinExistence type="inferred from homology"/>
<feature type="compositionally biased region" description="Acidic residues" evidence="2">
    <location>
        <begin position="839"/>
        <end position="849"/>
    </location>
</feature>
<sequence>MLKVVLLLFSCVFLLSGSTYAADPTAGTVEMFSPEGTVKDVRQVTARFSEQMVPFGQPRLDSPFSVDCKQNGTGRWVDGRNWSYDFDKDLPGGVICKFTLKPETKTLNGKPIEGKREFSFSTGGPVITKVRPYEGNEQIDEKQVFVLTLNTEAVEDSITKNVYCAIDGVKERVGVNILKGQERLDYIKTAYGYTDKKSADPRLIALACKRTFPPRTTVKLIWGKDVKGLSGVSNASDQALAYKSRAEFTAKFSCMREKAGSGCIPITNMLLNFSAPISSDLAKGIVLKSSDGKVIKNTLATQGKDGKPDKEDYISDVRFMGPFPENTKYTIELNATIKDDSGRALSNQGKFPLAVSTEGYPPLAKFASRFGIIELKTEAMLPLTVRNLEQELRLWMKKSGQDTPPQQKSPEAKTNINGKVHQVAQGDDEEVIKWLSALTSARRETPLLKATKGVSDPSLNGADELKIPKPEGAKAFEVIGIPLKKAGLYIVELESDVLGASLLAKPAPMYVPTAALVTNMAAHFKWGRQSSAVWVTMLDNAEPVKEASVVIRDCKGKVIWSGKTDSNGVARIDHELPSQGKLPSCKANKFNYSELSGSLTRINGGLFVFVRSADDMTFTHSSWDEGIEPWRFRVESTVDGDYAPPEGHGLIAHTVFDRSLVRAGETLHMKHIIRGHTIKGFDFLSKFKAPKQLIIRHMGSGQTYTLDLKWTPTGSADSTWKVPQDAKLGTYELSMDAEGWGNSKARATLISGSFRVDEFRVPLMKGVIQGPAEPLVGVTETPLDVAVTYLSGGGASGLPVKLRSDVRPKAVTVPDYEDFSFSTGGVKEGVVPAYQQEDTEDIENPDAVDTDAPVPSEEANRRARMHSTDLTLDKAGAARTKISGLPVLDLPRDILAELEYRDPNGEVQTVSSRIALYPSRWLIGIKSEGWTLSSESVRCQVAVVNLLGRPVVGADVVVNLFERKTISHRRRLTGGFYSFEHMTEIKRLAPLCTGKTNERGIMLCEGKSPISGNVILQGQVVDDLKKTSVTKQEVWVAGKDEWWFEANSDDRIDLLPEKKKYEPGQMARFQVRMPFSAANVLVSVEREGVIDVYLKKISRKSPVIEIPIKDNYAPNVYVSALVVRGRVGEGKPTALFDPGKPAYKLGLTQINVGWQPYALKVSVAADQAVYKVRQKAEVKVKVRTASGASGNIPPKGTEVAIAAVDEGLLELKPNLSWKLLEAMMQHRPYEVETSTAQMMVVGKRHFGKKSLPTGGGGGKSTTRELFDTLLLWKSTVVLDDKGEASVSIPLNDSLTSFKIVAVATGATGLFGTGETSIRTTQELMLMSGLPPLVRQGDKFRAGFTVRNASDKDMAVEVTLAEDKKSTTGFKPINVQLKPGAAENIGWDIVAPNQDKLTYEVKARQTNGGAVDKAKVSVKAIAPYMVRTIQATLTQVDAQSSMEVERPADALPSIGGIKVTLRPTLENSLVGVTDYMKAYPYTCMEQKVSRAVALKDKSLWEDAVSEMPAYTDSAGLLKYFPTMQHGSDVLTSYVLSISHEAGYELADELRASLLGGLRGFVEGKVIRRSALPTADLSIRKMAAVEALSRYEAADPALLGSIAIEPNLWPTSAVIDWINVLQRLKTIPDADKKLTEALQILRSRMNFQGTTMGFSTESMDNLWWLMTTPDLNAVKALLAVVQLPAWKEDAPRMVSGALGRLKSGKWDTTPANAWGVLAMSRFTQVFEKVPVTGQTVSTLNKQTATVDWAAAKGSTSTLLKWPDAKETLVVKHDGTGKPWLTVQSVAATPLKEPFSSGYKIKKTITPVDQKVTGKYTSGDVVKVHLEMEAQADMTWVVVNDPIPAGATILGGGLGRDSSLLSRDSGGKGLVWEAYRELSFEGLRVYYE</sequence>
<feature type="domain" description="Alpha-2-macroglobulin" evidence="5">
    <location>
        <begin position="1269"/>
        <end position="1359"/>
    </location>
</feature>
<evidence type="ECO:0000256" key="2">
    <source>
        <dbReference type="SAM" id="MobiDB-lite"/>
    </source>
</evidence>
<dbReference type="Proteomes" id="UP000033423">
    <property type="component" value="Unassembled WGS sequence"/>
</dbReference>
<dbReference type="InterPro" id="IPR011625">
    <property type="entry name" value="A2M_N_BRD"/>
</dbReference>
<evidence type="ECO:0000313" key="7">
    <source>
        <dbReference type="Proteomes" id="UP000033423"/>
    </source>
</evidence>
<feature type="non-terminal residue" evidence="6">
    <location>
        <position position="1885"/>
    </location>
</feature>
<dbReference type="GO" id="GO:0004866">
    <property type="term" value="F:endopeptidase inhibitor activity"/>
    <property type="evidence" value="ECO:0007669"/>
    <property type="project" value="InterPro"/>
</dbReference>